<gene>
    <name evidence="1" type="ORF">PIB30_061843</name>
</gene>
<reference evidence="1 2" key="1">
    <citation type="journal article" date="2023" name="Plants (Basel)">
        <title>Bridging the Gap: Combining Genomics and Transcriptomics Approaches to Understand Stylosanthes scabra, an Orphan Legume from the Brazilian Caatinga.</title>
        <authorList>
            <person name="Ferreira-Neto J.R.C."/>
            <person name="da Silva M.D."/>
            <person name="Binneck E."/>
            <person name="de Melo N.F."/>
            <person name="da Silva R.H."/>
            <person name="de Melo A.L.T.M."/>
            <person name="Pandolfi V."/>
            <person name="Bustamante F.O."/>
            <person name="Brasileiro-Vidal A.C."/>
            <person name="Benko-Iseppon A.M."/>
        </authorList>
    </citation>
    <scope>NUCLEOTIDE SEQUENCE [LARGE SCALE GENOMIC DNA]</scope>
    <source>
        <tissue evidence="1">Leaves</tissue>
    </source>
</reference>
<proteinExistence type="predicted"/>
<evidence type="ECO:0000313" key="2">
    <source>
        <dbReference type="Proteomes" id="UP001341840"/>
    </source>
</evidence>
<dbReference type="Proteomes" id="UP001341840">
    <property type="component" value="Unassembled WGS sequence"/>
</dbReference>
<sequence length="196" mass="23490">MYVTDEASMQKMFTIYHQAQLQVPVIKLYVEFGQLLLEKPNPNTGWEVYNDESEKEFENNYEIFDLNQDENQVDNTMDVMHAPEFYEYENIGETPDARDFFLVVCKHMWLLGMVRVPPRAFYMFCIKDIASNFLRRFNAPYLQNLVVNIGYSRTVRDCNMHYQRLCDQGEVYIYWLDKIPRSQYALAFDDGYRWAK</sequence>
<name>A0ABU6TNC0_9FABA</name>
<dbReference type="EMBL" id="JASCZI010091187">
    <property type="protein sequence ID" value="MED6149383.1"/>
    <property type="molecule type" value="Genomic_DNA"/>
</dbReference>
<keyword evidence="2" id="KW-1185">Reference proteome</keyword>
<protein>
    <submittedName>
        <fullName evidence="1">Uncharacterized protein</fullName>
    </submittedName>
</protein>
<comment type="caution">
    <text evidence="1">The sequence shown here is derived from an EMBL/GenBank/DDBJ whole genome shotgun (WGS) entry which is preliminary data.</text>
</comment>
<accession>A0ABU6TNC0</accession>
<evidence type="ECO:0000313" key="1">
    <source>
        <dbReference type="EMBL" id="MED6149383.1"/>
    </source>
</evidence>
<organism evidence="1 2">
    <name type="scientific">Stylosanthes scabra</name>
    <dbReference type="NCBI Taxonomy" id="79078"/>
    <lineage>
        <taxon>Eukaryota</taxon>
        <taxon>Viridiplantae</taxon>
        <taxon>Streptophyta</taxon>
        <taxon>Embryophyta</taxon>
        <taxon>Tracheophyta</taxon>
        <taxon>Spermatophyta</taxon>
        <taxon>Magnoliopsida</taxon>
        <taxon>eudicotyledons</taxon>
        <taxon>Gunneridae</taxon>
        <taxon>Pentapetalae</taxon>
        <taxon>rosids</taxon>
        <taxon>fabids</taxon>
        <taxon>Fabales</taxon>
        <taxon>Fabaceae</taxon>
        <taxon>Papilionoideae</taxon>
        <taxon>50 kb inversion clade</taxon>
        <taxon>dalbergioids sensu lato</taxon>
        <taxon>Dalbergieae</taxon>
        <taxon>Pterocarpus clade</taxon>
        <taxon>Stylosanthes</taxon>
    </lineage>
</organism>